<comment type="caution">
    <text evidence="5">The sequence shown here is derived from an EMBL/GenBank/DDBJ whole genome shotgun (WGS) entry which is preliminary data.</text>
</comment>
<name>A0ABR2RI55_9ROSI</name>
<dbReference type="EMBL" id="JBBPBN010000022">
    <property type="protein sequence ID" value="KAK9012560.1"/>
    <property type="molecule type" value="Genomic_DNA"/>
</dbReference>
<dbReference type="PANTHER" id="PTHR32303">
    <property type="entry name" value="QUINOPROTEIN ALCOHOL DEHYDROGENASE (CYTOCHROME C)"/>
    <property type="match status" value="1"/>
</dbReference>
<evidence type="ECO:0000313" key="6">
    <source>
        <dbReference type="Proteomes" id="UP001396334"/>
    </source>
</evidence>
<sequence length="161" mass="17257">MGAVYFPSWDGYVYAVKESDGSLIWKQNLQQLTGINSTGVIFNVNVTASRTTPTIAEDLLIIGITGPAFVVAVKRSNGEMVWSTLLDANPAGCITMSGTYYKGKDIVVAVQKSRFAWALDHDDGNIIWSTEAGPGGLTGGGMWGAATDEKRVHTNIVNSDR</sequence>
<dbReference type="Proteomes" id="UP001396334">
    <property type="component" value="Unassembled WGS sequence"/>
</dbReference>
<comment type="cofactor">
    <cofactor evidence="1">
        <name>pyrroloquinoline quinone</name>
        <dbReference type="ChEBI" id="CHEBI:58442"/>
    </cofactor>
</comment>
<keyword evidence="6" id="KW-1185">Reference proteome</keyword>
<dbReference type="Pfam" id="PF13360">
    <property type="entry name" value="PQQ_2"/>
    <property type="match status" value="1"/>
</dbReference>
<evidence type="ECO:0000256" key="1">
    <source>
        <dbReference type="ARBA" id="ARBA00001931"/>
    </source>
</evidence>
<proteinExistence type="inferred from homology"/>
<dbReference type="Gene3D" id="2.130.10.10">
    <property type="entry name" value="YVTN repeat-like/Quinoprotein amine dehydrogenase"/>
    <property type="match status" value="1"/>
</dbReference>
<keyword evidence="3" id="KW-0560">Oxidoreductase</keyword>
<dbReference type="InterPro" id="IPR015943">
    <property type="entry name" value="WD40/YVTN_repeat-like_dom_sf"/>
</dbReference>
<dbReference type="InterPro" id="IPR002372">
    <property type="entry name" value="PQQ_rpt_dom"/>
</dbReference>
<gene>
    <name evidence="5" type="ORF">V6N11_040605</name>
</gene>
<dbReference type="PANTHER" id="PTHR32303:SF10">
    <property type="entry name" value="OUTER MEMBRANE PROTEIN ASSEMBLY FACTOR BAMB"/>
    <property type="match status" value="1"/>
</dbReference>
<evidence type="ECO:0000259" key="4">
    <source>
        <dbReference type="Pfam" id="PF13360"/>
    </source>
</evidence>
<accession>A0ABR2RI55</accession>
<organism evidence="5 6">
    <name type="scientific">Hibiscus sabdariffa</name>
    <name type="common">roselle</name>
    <dbReference type="NCBI Taxonomy" id="183260"/>
    <lineage>
        <taxon>Eukaryota</taxon>
        <taxon>Viridiplantae</taxon>
        <taxon>Streptophyta</taxon>
        <taxon>Embryophyta</taxon>
        <taxon>Tracheophyta</taxon>
        <taxon>Spermatophyta</taxon>
        <taxon>Magnoliopsida</taxon>
        <taxon>eudicotyledons</taxon>
        <taxon>Gunneridae</taxon>
        <taxon>Pentapetalae</taxon>
        <taxon>rosids</taxon>
        <taxon>malvids</taxon>
        <taxon>Malvales</taxon>
        <taxon>Malvaceae</taxon>
        <taxon>Malvoideae</taxon>
        <taxon>Hibiscus</taxon>
    </lineage>
</organism>
<evidence type="ECO:0000313" key="5">
    <source>
        <dbReference type="EMBL" id="KAK9012560.1"/>
    </source>
</evidence>
<protein>
    <recommendedName>
        <fullName evidence="4">Pyrrolo-quinoline quinone repeat domain-containing protein</fullName>
    </recommendedName>
</protein>
<dbReference type="SMART" id="SM00564">
    <property type="entry name" value="PQQ"/>
    <property type="match status" value="2"/>
</dbReference>
<dbReference type="InterPro" id="IPR011047">
    <property type="entry name" value="Quinoprotein_ADH-like_sf"/>
</dbReference>
<evidence type="ECO:0000256" key="3">
    <source>
        <dbReference type="ARBA" id="ARBA00023002"/>
    </source>
</evidence>
<dbReference type="InterPro" id="IPR018391">
    <property type="entry name" value="PQQ_b-propeller_rpt"/>
</dbReference>
<reference evidence="5 6" key="1">
    <citation type="journal article" date="2024" name="G3 (Bethesda)">
        <title>Genome assembly of Hibiscus sabdariffa L. provides insights into metabolisms of medicinal natural products.</title>
        <authorList>
            <person name="Kim T."/>
        </authorList>
    </citation>
    <scope>NUCLEOTIDE SEQUENCE [LARGE SCALE GENOMIC DNA]</scope>
    <source>
        <strain evidence="5">TK-2024</strain>
        <tissue evidence="5">Old leaves</tissue>
    </source>
</reference>
<dbReference type="SUPFAM" id="SSF50998">
    <property type="entry name" value="Quinoprotein alcohol dehydrogenase-like"/>
    <property type="match status" value="1"/>
</dbReference>
<comment type="similarity">
    <text evidence="2">Belongs to the bacterial PQQ dehydrogenase family.</text>
</comment>
<feature type="domain" description="Pyrrolo-quinoline quinone repeat" evidence="4">
    <location>
        <begin position="10"/>
        <end position="136"/>
    </location>
</feature>
<evidence type="ECO:0000256" key="2">
    <source>
        <dbReference type="ARBA" id="ARBA00008156"/>
    </source>
</evidence>